<dbReference type="eggNOG" id="KOG1176">
    <property type="taxonomic scope" value="Eukaryota"/>
</dbReference>
<dbReference type="Gene3D" id="3.30.300.30">
    <property type="match status" value="1"/>
</dbReference>
<comment type="pathway">
    <text evidence="1">Secondary metabolite biosynthesis.</text>
</comment>
<dbReference type="InterPro" id="IPR025110">
    <property type="entry name" value="AMP-bd_C"/>
</dbReference>
<comment type="similarity">
    <text evidence="2">Belongs to the ATP-dependent AMP-binding enzyme family.</text>
</comment>
<dbReference type="PANTHER" id="PTHR24096">
    <property type="entry name" value="LONG-CHAIN-FATTY-ACID--COA LIGASE"/>
    <property type="match status" value="1"/>
</dbReference>
<dbReference type="SUPFAM" id="SSF56801">
    <property type="entry name" value="Acetyl-CoA synthetase-like"/>
    <property type="match status" value="1"/>
</dbReference>
<dbReference type="HOGENOM" id="CLU_000022_59_2_1"/>
<evidence type="ECO:0000313" key="9">
    <source>
        <dbReference type="EMBL" id="EME41524.1"/>
    </source>
</evidence>
<feature type="region of interest" description="Disordered" evidence="6">
    <location>
        <begin position="163"/>
        <end position="188"/>
    </location>
</feature>
<feature type="domain" description="AMP-binding enzyme C-terminal" evidence="8">
    <location>
        <begin position="439"/>
        <end position="514"/>
    </location>
</feature>
<evidence type="ECO:0000256" key="4">
    <source>
        <dbReference type="ARBA" id="ARBA00022741"/>
    </source>
</evidence>
<keyword evidence="3 9" id="KW-0436">Ligase</keyword>
<reference evidence="10" key="1">
    <citation type="journal article" date="2012" name="PLoS Genet.">
        <title>The genomes of the fungal plant pathogens Cladosporium fulvum and Dothistroma septosporum reveal adaptation to different hosts and lifestyles but also signatures of common ancestry.</title>
        <authorList>
            <person name="de Wit P.J.G.M."/>
            <person name="van der Burgt A."/>
            <person name="Oekmen B."/>
            <person name="Stergiopoulos I."/>
            <person name="Abd-Elsalam K.A."/>
            <person name="Aerts A.L."/>
            <person name="Bahkali A.H."/>
            <person name="Beenen H.G."/>
            <person name="Chettri P."/>
            <person name="Cox M.P."/>
            <person name="Datema E."/>
            <person name="de Vries R.P."/>
            <person name="Dhillon B."/>
            <person name="Ganley A.R."/>
            <person name="Griffiths S.A."/>
            <person name="Guo Y."/>
            <person name="Hamelin R.C."/>
            <person name="Henrissat B."/>
            <person name="Kabir M.S."/>
            <person name="Jashni M.K."/>
            <person name="Kema G."/>
            <person name="Klaubauf S."/>
            <person name="Lapidus A."/>
            <person name="Levasseur A."/>
            <person name="Lindquist E."/>
            <person name="Mehrabi R."/>
            <person name="Ohm R.A."/>
            <person name="Owen T.J."/>
            <person name="Salamov A."/>
            <person name="Schwelm A."/>
            <person name="Schijlen E."/>
            <person name="Sun H."/>
            <person name="van den Burg H.A."/>
            <person name="van Ham R.C.H.J."/>
            <person name="Zhang S."/>
            <person name="Goodwin S.B."/>
            <person name="Grigoriev I.V."/>
            <person name="Collemare J."/>
            <person name="Bradshaw R.E."/>
        </authorList>
    </citation>
    <scope>NUCLEOTIDE SEQUENCE [LARGE SCALE GENOMIC DNA]</scope>
    <source>
        <strain evidence="10">NZE10 / CBS 128990</strain>
    </source>
</reference>
<keyword evidence="10" id="KW-1185">Reference proteome</keyword>
<accession>N1PHA4</accession>
<protein>
    <submittedName>
        <fullName evidence="9">AMP-dependent synthetase/ligase-like protein</fullName>
    </submittedName>
</protein>
<dbReference type="Proteomes" id="UP000016933">
    <property type="component" value="Unassembled WGS sequence"/>
</dbReference>
<sequence>MMADSPLQQDWDVVSWALSGEYDPERPILVDADDPERYLSKRSAATLIARLTGAFPSGSTVCVHLYNDILYPILVLGILASGCEWTGTNPAYTSAELTHHLSGSQARYVVTDGQYLDVVRSAIESSGEDIEVVLFTDITSAEREHGTFTRTLHDLLASESDQPARYQTSISPDGPAAVMSTSGTTGKPKMVCRSHRSLVMETQNSQDNDREKPYQVRRLYCTPIFHAFSFPEMVINTLRLGYPSFYMRRFDGTFASKVCEFGITETMGAPAMLLRIAERCAEDEKEKTKLQSLRKVLCAGAPLPAHLRSAVLQLFDDAALRIVQVWGMSEGGWFATFWYPEHDATGSVGRPLPGYHVRVGDTSGGVELANGRRAGELLVSGHQPTSKYKGNEVATHESFHADGWLRTGDIGYVEDGRVYLVDRAKDIIKVNGWTVSPAELEAVLYQMPGIKDAAALSCGHGTDEHAAMFVVPRTAGGVSREQVMRHLLTRVARFKIATCSIHLVDHLPRSASGKVVRSHLRHMLDVL</sequence>
<feature type="domain" description="AMP-dependent synthetase/ligase" evidence="7">
    <location>
        <begin position="43"/>
        <end position="388"/>
    </location>
</feature>
<keyword evidence="5" id="KW-0067">ATP-binding</keyword>
<dbReference type="InterPro" id="IPR045851">
    <property type="entry name" value="AMP-bd_C_sf"/>
</dbReference>
<reference evidence="9 10" key="2">
    <citation type="journal article" date="2012" name="PLoS Pathog.">
        <title>Diverse lifestyles and strategies of plant pathogenesis encoded in the genomes of eighteen Dothideomycetes fungi.</title>
        <authorList>
            <person name="Ohm R.A."/>
            <person name="Feau N."/>
            <person name="Henrissat B."/>
            <person name="Schoch C.L."/>
            <person name="Horwitz B.A."/>
            <person name="Barry K.W."/>
            <person name="Condon B.J."/>
            <person name="Copeland A.C."/>
            <person name="Dhillon B."/>
            <person name="Glaser F."/>
            <person name="Hesse C.N."/>
            <person name="Kosti I."/>
            <person name="LaButti K."/>
            <person name="Lindquist E.A."/>
            <person name="Lucas S."/>
            <person name="Salamov A.A."/>
            <person name="Bradshaw R.E."/>
            <person name="Ciuffetti L."/>
            <person name="Hamelin R.C."/>
            <person name="Kema G.H.J."/>
            <person name="Lawrence C."/>
            <person name="Scott J.A."/>
            <person name="Spatafora J.W."/>
            <person name="Turgeon B.G."/>
            <person name="de Wit P.J.G.M."/>
            <person name="Zhong S."/>
            <person name="Goodwin S.B."/>
            <person name="Grigoriev I.V."/>
        </authorList>
    </citation>
    <scope>NUCLEOTIDE SEQUENCE [LARGE SCALE GENOMIC DNA]</scope>
    <source>
        <strain evidence="10">NZE10 / CBS 128990</strain>
    </source>
</reference>
<dbReference type="Gene3D" id="3.40.50.12780">
    <property type="entry name" value="N-terminal domain of ligase-like"/>
    <property type="match status" value="1"/>
</dbReference>
<evidence type="ECO:0000256" key="3">
    <source>
        <dbReference type="ARBA" id="ARBA00022598"/>
    </source>
</evidence>
<gene>
    <name evidence="9" type="primary">ams1</name>
    <name evidence="9" type="ORF">DOTSEDRAFT_73815</name>
</gene>
<dbReference type="OrthoDB" id="10250282at2759"/>
<evidence type="ECO:0000256" key="5">
    <source>
        <dbReference type="ARBA" id="ARBA00022840"/>
    </source>
</evidence>
<dbReference type="GO" id="GO:0016405">
    <property type="term" value="F:CoA-ligase activity"/>
    <property type="evidence" value="ECO:0007669"/>
    <property type="project" value="TreeGrafter"/>
</dbReference>
<dbReference type="GO" id="GO:0005524">
    <property type="term" value="F:ATP binding"/>
    <property type="evidence" value="ECO:0007669"/>
    <property type="project" value="UniProtKB-KW"/>
</dbReference>
<dbReference type="STRING" id="675120.N1PHA4"/>
<dbReference type="InterPro" id="IPR042099">
    <property type="entry name" value="ANL_N_sf"/>
</dbReference>
<dbReference type="EMBL" id="KB446542">
    <property type="protein sequence ID" value="EME41524.1"/>
    <property type="molecule type" value="Genomic_DNA"/>
</dbReference>
<dbReference type="PANTHER" id="PTHR24096:SF317">
    <property type="entry name" value="ADENYLATE-FORMING ENZYME AFEA"/>
    <property type="match status" value="1"/>
</dbReference>
<dbReference type="InterPro" id="IPR000873">
    <property type="entry name" value="AMP-dep_synth/lig_dom"/>
</dbReference>
<dbReference type="GO" id="GO:0019748">
    <property type="term" value="P:secondary metabolic process"/>
    <property type="evidence" value="ECO:0007669"/>
    <property type="project" value="TreeGrafter"/>
</dbReference>
<evidence type="ECO:0000256" key="6">
    <source>
        <dbReference type="SAM" id="MobiDB-lite"/>
    </source>
</evidence>
<evidence type="ECO:0000256" key="1">
    <source>
        <dbReference type="ARBA" id="ARBA00005179"/>
    </source>
</evidence>
<evidence type="ECO:0000313" key="10">
    <source>
        <dbReference type="Proteomes" id="UP000016933"/>
    </source>
</evidence>
<evidence type="ECO:0000256" key="2">
    <source>
        <dbReference type="ARBA" id="ARBA00006432"/>
    </source>
</evidence>
<evidence type="ECO:0000259" key="7">
    <source>
        <dbReference type="Pfam" id="PF00501"/>
    </source>
</evidence>
<dbReference type="AlphaFoldDB" id="N1PHA4"/>
<name>N1PHA4_DOTSN</name>
<keyword evidence="4" id="KW-0547">Nucleotide-binding</keyword>
<dbReference type="Pfam" id="PF13193">
    <property type="entry name" value="AMP-binding_C"/>
    <property type="match status" value="1"/>
</dbReference>
<dbReference type="Pfam" id="PF00501">
    <property type="entry name" value="AMP-binding"/>
    <property type="match status" value="1"/>
</dbReference>
<proteinExistence type="inferred from homology"/>
<evidence type="ECO:0000259" key="8">
    <source>
        <dbReference type="Pfam" id="PF13193"/>
    </source>
</evidence>
<organism evidence="9 10">
    <name type="scientific">Dothistroma septosporum (strain NZE10 / CBS 128990)</name>
    <name type="common">Red band needle blight fungus</name>
    <name type="synonym">Mycosphaerella pini</name>
    <dbReference type="NCBI Taxonomy" id="675120"/>
    <lineage>
        <taxon>Eukaryota</taxon>
        <taxon>Fungi</taxon>
        <taxon>Dikarya</taxon>
        <taxon>Ascomycota</taxon>
        <taxon>Pezizomycotina</taxon>
        <taxon>Dothideomycetes</taxon>
        <taxon>Dothideomycetidae</taxon>
        <taxon>Mycosphaerellales</taxon>
        <taxon>Mycosphaerellaceae</taxon>
        <taxon>Dothistroma</taxon>
    </lineage>
</organism>